<evidence type="ECO:0000313" key="10">
    <source>
        <dbReference type="Proteomes" id="UP000230543"/>
    </source>
</evidence>
<keyword evidence="5" id="KW-0699">rRNA-binding</keyword>
<dbReference type="AlphaFoldDB" id="A0A2M6WDC9"/>
<feature type="domain" description="Large ribosomal subunit protein uL5 N-terminal" evidence="7">
    <location>
        <begin position="23"/>
        <end position="79"/>
    </location>
</feature>
<dbReference type="PIRSF" id="PIRSF002161">
    <property type="entry name" value="Ribosomal_L5"/>
    <property type="match status" value="1"/>
</dbReference>
<dbReference type="InterPro" id="IPR031309">
    <property type="entry name" value="Ribosomal_uL5_C"/>
</dbReference>
<dbReference type="GO" id="GO:0019843">
    <property type="term" value="F:rRNA binding"/>
    <property type="evidence" value="ECO:0007669"/>
    <property type="project" value="UniProtKB-UniRule"/>
</dbReference>
<feature type="domain" description="Large ribosomal subunit protein uL5 C-terminal" evidence="8">
    <location>
        <begin position="83"/>
        <end position="176"/>
    </location>
</feature>
<proteinExistence type="inferred from homology"/>
<keyword evidence="5" id="KW-0694">RNA-binding</keyword>
<dbReference type="GO" id="GO:0005840">
    <property type="term" value="C:ribosome"/>
    <property type="evidence" value="ECO:0007669"/>
    <property type="project" value="UniProtKB-KW"/>
</dbReference>
<dbReference type="FunFam" id="3.30.1440.10:FF:000001">
    <property type="entry name" value="50S ribosomal protein L5"/>
    <property type="match status" value="1"/>
</dbReference>
<dbReference type="PROSITE" id="PS00358">
    <property type="entry name" value="RIBOSOMAL_L5"/>
    <property type="match status" value="1"/>
</dbReference>
<protein>
    <recommendedName>
        <fullName evidence="4 5">Large ribosomal subunit protein uL5</fullName>
    </recommendedName>
</protein>
<dbReference type="EMBL" id="PFBO01000009">
    <property type="protein sequence ID" value="PIT90799.1"/>
    <property type="molecule type" value="Genomic_DNA"/>
</dbReference>
<dbReference type="InterPro" id="IPR031310">
    <property type="entry name" value="Ribosomal_uL5_N"/>
</dbReference>
<dbReference type="Proteomes" id="UP000230543">
    <property type="component" value="Unassembled WGS sequence"/>
</dbReference>
<evidence type="ECO:0000256" key="3">
    <source>
        <dbReference type="ARBA" id="ARBA00023274"/>
    </source>
</evidence>
<evidence type="ECO:0000259" key="8">
    <source>
        <dbReference type="Pfam" id="PF00673"/>
    </source>
</evidence>
<dbReference type="SUPFAM" id="SSF55282">
    <property type="entry name" value="RL5-like"/>
    <property type="match status" value="1"/>
</dbReference>
<dbReference type="NCBIfam" id="NF000585">
    <property type="entry name" value="PRK00010.1"/>
    <property type="match status" value="1"/>
</dbReference>
<dbReference type="HAMAP" id="MF_01333_B">
    <property type="entry name" value="Ribosomal_uL5_B"/>
    <property type="match status" value="1"/>
</dbReference>
<dbReference type="GO" id="GO:0003735">
    <property type="term" value="F:structural constituent of ribosome"/>
    <property type="evidence" value="ECO:0007669"/>
    <property type="project" value="InterPro"/>
</dbReference>
<comment type="subunit">
    <text evidence="5">Part of the 50S ribosomal subunit; part of the 5S rRNA/L5/L18/L25 subcomplex. Contacts the 5S rRNA and the P site tRNA. Forms a bridge to the 30S subunit in the 70S ribosome.</text>
</comment>
<dbReference type="Gene3D" id="3.30.1440.10">
    <property type="match status" value="1"/>
</dbReference>
<accession>A0A2M6WDC9</accession>
<evidence type="ECO:0000256" key="1">
    <source>
        <dbReference type="ARBA" id="ARBA00008553"/>
    </source>
</evidence>
<name>A0A2M6WDC9_9BACT</name>
<evidence type="ECO:0000256" key="5">
    <source>
        <dbReference type="HAMAP-Rule" id="MF_01333"/>
    </source>
</evidence>
<dbReference type="Pfam" id="PF00281">
    <property type="entry name" value="Ribosomal_L5"/>
    <property type="match status" value="1"/>
</dbReference>
<evidence type="ECO:0000256" key="4">
    <source>
        <dbReference type="ARBA" id="ARBA00035245"/>
    </source>
</evidence>
<dbReference type="GO" id="GO:0006412">
    <property type="term" value="P:translation"/>
    <property type="evidence" value="ECO:0007669"/>
    <property type="project" value="UniProtKB-UniRule"/>
</dbReference>
<dbReference type="GO" id="GO:0000049">
    <property type="term" value="F:tRNA binding"/>
    <property type="evidence" value="ECO:0007669"/>
    <property type="project" value="UniProtKB-UniRule"/>
</dbReference>
<keyword evidence="2 5" id="KW-0689">Ribosomal protein</keyword>
<evidence type="ECO:0000256" key="2">
    <source>
        <dbReference type="ARBA" id="ARBA00022980"/>
    </source>
</evidence>
<organism evidence="9 10">
    <name type="scientific">Candidatus Komeilibacteria bacterium CG10_big_fil_rev_8_21_14_0_10_41_13</name>
    <dbReference type="NCBI Taxonomy" id="1974476"/>
    <lineage>
        <taxon>Bacteria</taxon>
        <taxon>Candidatus Komeiliibacteriota</taxon>
    </lineage>
</organism>
<dbReference type="InterPro" id="IPR020930">
    <property type="entry name" value="Ribosomal_uL5_bac-type"/>
</dbReference>
<gene>
    <name evidence="5" type="primary">rplE</name>
    <name evidence="9" type="ORF">COU22_00155</name>
</gene>
<evidence type="ECO:0000313" key="9">
    <source>
        <dbReference type="EMBL" id="PIT90799.1"/>
    </source>
</evidence>
<reference evidence="10" key="1">
    <citation type="submission" date="2017-09" db="EMBL/GenBank/DDBJ databases">
        <title>Depth-based differentiation of microbial function through sediment-hosted aquifers and enrichment of novel symbionts in the deep terrestrial subsurface.</title>
        <authorList>
            <person name="Probst A.J."/>
            <person name="Ladd B."/>
            <person name="Jarett J.K."/>
            <person name="Geller-Mcgrath D.E."/>
            <person name="Sieber C.M.K."/>
            <person name="Emerson J.B."/>
            <person name="Anantharaman K."/>
            <person name="Thomas B.C."/>
            <person name="Malmstrom R."/>
            <person name="Stieglmeier M."/>
            <person name="Klingl A."/>
            <person name="Woyke T."/>
            <person name="Ryan C.M."/>
            <person name="Banfield J.F."/>
        </authorList>
    </citation>
    <scope>NUCLEOTIDE SEQUENCE [LARGE SCALE GENOMIC DNA]</scope>
</reference>
<evidence type="ECO:0000256" key="6">
    <source>
        <dbReference type="RuleBase" id="RU003930"/>
    </source>
</evidence>
<sequence length="183" mass="20839">MNLKEKYQKEVTAKLKEEYGYTNNFEVPRILKVTLNVGIGKSKDDPKFAETAENTLKRITGQSPVYTISKKSIAAFKLREGMKVGLKVTLRGQRMWDFLEKLIGVALPRVRDFRGLSVNIVDQKGNLNLGFREHIVFPEIKSDEVEKLHGLEVAVTTTAETKEEGIALFKYLGFPFKEEESKK</sequence>
<dbReference type="InterPro" id="IPR020929">
    <property type="entry name" value="Ribosomal_uL5_CS"/>
</dbReference>
<dbReference type="GO" id="GO:1990904">
    <property type="term" value="C:ribonucleoprotein complex"/>
    <property type="evidence" value="ECO:0007669"/>
    <property type="project" value="UniProtKB-KW"/>
</dbReference>
<evidence type="ECO:0000259" key="7">
    <source>
        <dbReference type="Pfam" id="PF00281"/>
    </source>
</evidence>
<keyword evidence="5" id="KW-0820">tRNA-binding</keyword>
<dbReference type="Pfam" id="PF00673">
    <property type="entry name" value="Ribosomal_L5_C"/>
    <property type="match status" value="1"/>
</dbReference>
<comment type="function">
    <text evidence="5">This is 1 of the proteins that bind and probably mediate the attachment of the 5S RNA into the large ribosomal subunit, where it forms part of the central protuberance. In the 70S ribosome it contacts protein S13 of the 30S subunit (bridge B1b), connecting the 2 subunits; this bridge is implicated in subunit movement. Contacts the P site tRNA; the 5S rRNA and some of its associated proteins might help stabilize positioning of ribosome-bound tRNAs.</text>
</comment>
<keyword evidence="3 5" id="KW-0687">Ribonucleoprotein</keyword>
<comment type="caution">
    <text evidence="9">The sequence shown here is derived from an EMBL/GenBank/DDBJ whole genome shotgun (WGS) entry which is preliminary data.</text>
</comment>
<dbReference type="InterPro" id="IPR002132">
    <property type="entry name" value="Ribosomal_uL5"/>
</dbReference>
<dbReference type="InterPro" id="IPR022803">
    <property type="entry name" value="Ribosomal_uL5_dom_sf"/>
</dbReference>
<comment type="similarity">
    <text evidence="1 5 6">Belongs to the universal ribosomal protein uL5 family.</text>
</comment>
<dbReference type="PANTHER" id="PTHR11994">
    <property type="entry name" value="60S RIBOSOMAL PROTEIN L11-RELATED"/>
    <property type="match status" value="1"/>
</dbReference>